<name>A0A836L476_9TRYP</name>
<evidence type="ECO:0000313" key="2">
    <source>
        <dbReference type="EMBL" id="KAG5487958.1"/>
    </source>
</evidence>
<feature type="region of interest" description="Disordered" evidence="1">
    <location>
        <begin position="333"/>
        <end position="364"/>
    </location>
</feature>
<feature type="compositionally biased region" description="Basic and acidic residues" evidence="1">
    <location>
        <begin position="568"/>
        <end position="583"/>
    </location>
</feature>
<sequence length="844" mass="87905">MFSPASATVPGSESEPLKAADLRWPSARGQRGAVEAKASSAPYSGPSGATLPMGPGGDPVAAVTAVPPAGHVTFPTADLVDRSAFLFGLLQSDHLVNDVHDAIVLLNSVAADKAGDGDAKGRTAGGQSSGEGALSGVFYFVARAPSPDMPWRPIYTSAVLLCVFATVAAAQRAIARINGVVLHTMQTGVRASTSTAPPVRMSSPCLFLRPAREFALGPENTDTALLTYLTTPRLVDLLLRRQRMQKPHDGVSDDAEQRSAMESHARSNVPPGHLCGSAARLYAAILSPQSPYAVDWAAARVAMARGDGIVVPEMSVVEPWACGAAAECEPGKEAASTAAGSPPTERGSPSLLEGAEAERRRRAGVAGADRYVPMTLQEEEYYRRYGPGSLSVAGSSRARRGSVEGFSELMPSRGSLYRGAQGVLRGVSWFWRCAYEGIGGKEAALSSGPGIPAAAPIVPSALPQTPPGLSGSSNQAPFAAAATSLREERDFYEPPRARHRAEGTRSEGVRGTREGGGQVIMIPRYNAIGSALSWLPGFHYVAPLFVTGVFPLGGTTTTTPPPPQHRRLHEERGDSKSSVWGRKESQLYGIAPADGWRSDGRQGPSYSLLSHAPMPAPAADAAAWGTSMWRSGELPRARGAGLPPVSRSSLAQPSQLLPSPSPQYSAGASQEAPGTAHHLSSRLATPMVSSIAPSRSCLPPHDSSLASSSEGTSMSALWRSHAADKPESVVASSRGNHNFIRVDGGCTAGGGSRAARHMCSVGKGTPLATGALGEISGMRPCGTLADELRSSGGGSLEGLRGCIDDEKEVRATAADTAADSQVEKKSGSRASRRTVEFLLPEETQ</sequence>
<protein>
    <submittedName>
        <fullName evidence="2">Uncharacterized protein</fullName>
    </submittedName>
</protein>
<feature type="compositionally biased region" description="Basic and acidic residues" evidence="1">
    <location>
        <begin position="493"/>
        <end position="513"/>
    </location>
</feature>
<dbReference type="OrthoDB" id="266129at2759"/>
<evidence type="ECO:0000256" key="1">
    <source>
        <dbReference type="SAM" id="MobiDB-lite"/>
    </source>
</evidence>
<feature type="compositionally biased region" description="Polar residues" evidence="1">
    <location>
        <begin position="1"/>
        <end position="11"/>
    </location>
</feature>
<feature type="region of interest" description="Disordered" evidence="1">
    <location>
        <begin position="493"/>
        <end position="514"/>
    </location>
</feature>
<dbReference type="KEGG" id="lmat:92518120"/>
<feature type="region of interest" description="Disordered" evidence="1">
    <location>
        <begin position="812"/>
        <end position="844"/>
    </location>
</feature>
<reference evidence="3" key="2">
    <citation type="journal article" date="2021" name="Sci. Data">
        <title>Chromosome-scale genome sequencing, assembly and annotation of six genomes from subfamily Leishmaniinae.</title>
        <authorList>
            <person name="Almutairi H."/>
            <person name="Urbaniak M.D."/>
            <person name="Bates M.D."/>
            <person name="Jariyapan N."/>
            <person name="Kwakye-Nuako G."/>
            <person name="Thomaz Soccol V."/>
            <person name="Al-Salem W.S."/>
            <person name="Dillon R.J."/>
            <person name="Bates P.A."/>
            <person name="Gatherer D."/>
        </authorList>
    </citation>
    <scope>NUCLEOTIDE SEQUENCE [LARGE SCALE GENOMIC DNA]</scope>
</reference>
<feature type="region of interest" description="Disordered" evidence="1">
    <location>
        <begin position="691"/>
        <end position="710"/>
    </location>
</feature>
<dbReference type="RefSeq" id="XP_067181635.1">
    <property type="nucleotide sequence ID" value="XM_067325608.1"/>
</dbReference>
<proteinExistence type="predicted"/>
<dbReference type="AlphaFoldDB" id="A0A836L476"/>
<feature type="region of interest" description="Disordered" evidence="1">
    <location>
        <begin position="245"/>
        <end position="269"/>
    </location>
</feature>
<organism evidence="2 3">
    <name type="scientific">Leishmania martiniquensis</name>
    <dbReference type="NCBI Taxonomy" id="1580590"/>
    <lineage>
        <taxon>Eukaryota</taxon>
        <taxon>Discoba</taxon>
        <taxon>Euglenozoa</taxon>
        <taxon>Kinetoplastea</taxon>
        <taxon>Metakinetoplastina</taxon>
        <taxon>Trypanosomatida</taxon>
        <taxon>Trypanosomatidae</taxon>
        <taxon>Leishmaniinae</taxon>
        <taxon>Leishmania</taxon>
    </lineage>
</organism>
<evidence type="ECO:0000313" key="3">
    <source>
        <dbReference type="Proteomes" id="UP000673552"/>
    </source>
</evidence>
<keyword evidence="3" id="KW-1185">Reference proteome</keyword>
<reference evidence="3" key="1">
    <citation type="journal article" date="2021" name="Microbiol. Resour. Announc.">
        <title>LGAAP: Leishmaniinae Genome Assembly and Annotation Pipeline.</title>
        <authorList>
            <person name="Almutairi H."/>
            <person name="Urbaniak M.D."/>
            <person name="Bates M.D."/>
            <person name="Jariyapan N."/>
            <person name="Kwakye-Nuako G."/>
            <person name="Thomaz-Soccol V."/>
            <person name="Al-Salem W.S."/>
            <person name="Dillon R.J."/>
            <person name="Bates P.A."/>
            <person name="Gatherer D."/>
        </authorList>
    </citation>
    <scope>NUCLEOTIDE SEQUENCE [LARGE SCALE GENOMIC DNA]</scope>
</reference>
<feature type="region of interest" description="Disordered" evidence="1">
    <location>
        <begin position="1"/>
        <end position="55"/>
    </location>
</feature>
<feature type="compositionally biased region" description="Basic and acidic residues" evidence="1">
    <location>
        <begin position="246"/>
        <end position="265"/>
    </location>
</feature>
<dbReference type="GeneID" id="92518120"/>
<feature type="region of interest" description="Disordered" evidence="1">
    <location>
        <begin position="555"/>
        <end position="583"/>
    </location>
</feature>
<accession>A0A836L476</accession>
<dbReference type="Proteomes" id="UP000673552">
    <property type="component" value="Unassembled WGS sequence"/>
</dbReference>
<feature type="region of interest" description="Disordered" evidence="1">
    <location>
        <begin position="635"/>
        <end position="682"/>
    </location>
</feature>
<comment type="caution">
    <text evidence="2">The sequence shown here is derived from an EMBL/GenBank/DDBJ whole genome shotgun (WGS) entry which is preliminary data.</text>
</comment>
<dbReference type="EMBL" id="JAFEUZ010000002">
    <property type="protein sequence ID" value="KAG5487958.1"/>
    <property type="molecule type" value="Genomic_DNA"/>
</dbReference>
<gene>
    <name evidence="2" type="ORF">LSCM1_08273</name>
</gene>
<feature type="compositionally biased region" description="Low complexity" evidence="1">
    <location>
        <begin position="36"/>
        <end position="49"/>
    </location>
</feature>
<feature type="compositionally biased region" description="Low complexity" evidence="1">
    <location>
        <begin position="646"/>
        <end position="665"/>
    </location>
</feature>